<accession>A0A1V5MKT4</accession>
<dbReference type="NCBIfam" id="TIGR00231">
    <property type="entry name" value="small_GTP"/>
    <property type="match status" value="1"/>
</dbReference>
<dbReference type="Proteomes" id="UP000485484">
    <property type="component" value="Unassembled WGS sequence"/>
</dbReference>
<dbReference type="InterPro" id="IPR027417">
    <property type="entry name" value="P-loop_NTPase"/>
</dbReference>
<dbReference type="GO" id="GO:0005737">
    <property type="term" value="C:cytoplasm"/>
    <property type="evidence" value="ECO:0007669"/>
    <property type="project" value="TreeGrafter"/>
</dbReference>
<dbReference type="Gene3D" id="3.40.50.11410">
    <property type="match status" value="1"/>
</dbReference>
<dbReference type="InterPro" id="IPR005225">
    <property type="entry name" value="Small_GTP-bd"/>
</dbReference>
<dbReference type="CDD" id="cd00880">
    <property type="entry name" value="Era_like"/>
    <property type="match status" value="1"/>
</dbReference>
<feature type="domain" description="Hydrogen maturase F dimerization" evidence="2">
    <location>
        <begin position="183"/>
        <end position="281"/>
    </location>
</feature>
<dbReference type="Gene3D" id="3.40.50.11420">
    <property type="match status" value="1"/>
</dbReference>
<dbReference type="GO" id="GO:0030488">
    <property type="term" value="P:tRNA methylation"/>
    <property type="evidence" value="ECO:0007669"/>
    <property type="project" value="TreeGrafter"/>
</dbReference>
<dbReference type="GO" id="GO:0005525">
    <property type="term" value="F:GTP binding"/>
    <property type="evidence" value="ECO:0007669"/>
    <property type="project" value="InterPro"/>
</dbReference>
<comment type="caution">
    <text evidence="4">The sequence shown here is derived from an EMBL/GenBank/DDBJ whole genome shotgun (WGS) entry which is preliminary data.</text>
</comment>
<dbReference type="InterPro" id="IPR041606">
    <property type="entry name" value="HydF_dimer"/>
</dbReference>
<dbReference type="Pfam" id="PF01926">
    <property type="entry name" value="MMR_HSR1"/>
    <property type="match status" value="1"/>
</dbReference>
<gene>
    <name evidence="4" type="primary">mnmE_1</name>
    <name evidence="4" type="ORF">BWY73_00100</name>
</gene>
<dbReference type="AlphaFoldDB" id="A0A1V5MKT4"/>
<protein>
    <submittedName>
        <fullName evidence="4">tRNA modification GTPase MnmE</fullName>
        <ecNumber evidence="4">3.6.-.-</ecNumber>
    </submittedName>
</protein>
<keyword evidence="4" id="KW-0378">Hydrolase</keyword>
<dbReference type="InterPro" id="IPR023873">
    <property type="entry name" value="FeFe-hyd_GTPase_HydF"/>
</dbReference>
<proteinExistence type="predicted"/>
<dbReference type="Pfam" id="PF18133">
    <property type="entry name" value="HydF_tetramer"/>
    <property type="match status" value="1"/>
</dbReference>
<dbReference type="EMBL" id="MWAK01000006">
    <property type="protein sequence ID" value="OPZ93819.1"/>
    <property type="molecule type" value="Genomic_DNA"/>
</dbReference>
<evidence type="ECO:0000259" key="2">
    <source>
        <dbReference type="Pfam" id="PF18128"/>
    </source>
</evidence>
<sequence length="436" mass="47774">MKKTPKSLRLQIGLFGRTNVGKSSFLNLVAGQDVAITSPVPGTTTDVVEKSMELLPLGPVVFLDTAGLDDVSVLAEARLRKTRKILDRSDVITLVTEPGAWGDYERRVVREAEARRTPLVAVVNKIDLQAPSADFLEQVAGAAGGRLIACSSLDFANRDRCLNEFKKHLLAVAPDEFLNPPPLLGDLLPPGGLVTMVVPIDLQAPKGRLILPQVQAIRDALDNDAAVMVVKERELAASLKRLAQPPDLVVCDSQVVLKMVADTPPSVKCTTFSILFARYKGELLEAARGAASLERLRPGDRVLIAEACSHHAIEDDIGRVKIPRWIRQYLGGDIKVEVASGRDYPENLEEYRVVIHCGGCMLTRREMLFRIHQARARGVAVTNYGLTIAFLQGVIERVLTPFPAALETFRSARRKLSKEKNHGKNKPLEVLGLRAD</sequence>
<feature type="domain" description="Hydrogen maturase F tetramerization" evidence="3">
    <location>
        <begin position="287"/>
        <end position="401"/>
    </location>
</feature>
<dbReference type="NCBIfam" id="TIGR03918">
    <property type="entry name" value="GTP_HydF"/>
    <property type="match status" value="1"/>
</dbReference>
<reference evidence="4" key="1">
    <citation type="submission" date="2017-02" db="EMBL/GenBank/DDBJ databases">
        <title>Delving into the versatile metabolic prowess of the omnipresent phylum Bacteroidetes.</title>
        <authorList>
            <person name="Nobu M.K."/>
            <person name="Mei R."/>
            <person name="Narihiro T."/>
            <person name="Kuroda K."/>
            <person name="Liu W.-T."/>
        </authorList>
    </citation>
    <scope>NUCLEOTIDE SEQUENCE</scope>
    <source>
        <strain evidence="4">ADurb.Bin417</strain>
    </source>
</reference>
<dbReference type="SUPFAM" id="SSF52540">
    <property type="entry name" value="P-loop containing nucleoside triphosphate hydrolases"/>
    <property type="match status" value="1"/>
</dbReference>
<dbReference type="GO" id="GO:0016787">
    <property type="term" value="F:hydrolase activity"/>
    <property type="evidence" value="ECO:0007669"/>
    <property type="project" value="UniProtKB-KW"/>
</dbReference>
<dbReference type="PANTHER" id="PTHR42714">
    <property type="entry name" value="TRNA MODIFICATION GTPASE GTPBP3"/>
    <property type="match status" value="1"/>
</dbReference>
<dbReference type="Pfam" id="PF18128">
    <property type="entry name" value="HydF_dimer"/>
    <property type="match status" value="1"/>
</dbReference>
<organism evidence="4">
    <name type="scientific">candidate division TA06 bacterium ADurb.Bin417</name>
    <dbReference type="NCBI Taxonomy" id="1852828"/>
    <lineage>
        <taxon>Bacteria</taxon>
        <taxon>Bacteria division TA06</taxon>
    </lineage>
</organism>
<dbReference type="PANTHER" id="PTHR42714:SF6">
    <property type="entry name" value="TRANSLATION INITIATION FACTOR IF-2"/>
    <property type="match status" value="1"/>
</dbReference>
<name>A0A1V5MKT4_UNCT6</name>
<feature type="domain" description="G" evidence="1">
    <location>
        <begin position="11"/>
        <end position="125"/>
    </location>
</feature>
<dbReference type="GO" id="GO:0002098">
    <property type="term" value="P:tRNA wobble uridine modification"/>
    <property type="evidence" value="ECO:0007669"/>
    <property type="project" value="TreeGrafter"/>
</dbReference>
<evidence type="ECO:0000259" key="3">
    <source>
        <dbReference type="Pfam" id="PF18133"/>
    </source>
</evidence>
<dbReference type="InterPro" id="IPR040644">
    <property type="entry name" value="HydF_tetramer"/>
</dbReference>
<dbReference type="EC" id="3.6.-.-" evidence="4"/>
<dbReference type="InterPro" id="IPR006073">
    <property type="entry name" value="GTP-bd"/>
</dbReference>
<dbReference type="Gene3D" id="3.40.50.300">
    <property type="entry name" value="P-loop containing nucleotide triphosphate hydrolases"/>
    <property type="match status" value="1"/>
</dbReference>
<evidence type="ECO:0000313" key="4">
    <source>
        <dbReference type="EMBL" id="OPZ93819.1"/>
    </source>
</evidence>
<evidence type="ECO:0000259" key="1">
    <source>
        <dbReference type="Pfam" id="PF01926"/>
    </source>
</evidence>